<name>A0A9W9LJH7_9EURO</name>
<keyword evidence="3" id="KW-1185">Reference proteome</keyword>
<accession>A0A9W9LJH7</accession>
<reference evidence="2" key="2">
    <citation type="journal article" date="2023" name="IMA Fungus">
        <title>Comparative genomic study of the Penicillium genus elucidates a diverse pangenome and 15 lateral gene transfer events.</title>
        <authorList>
            <person name="Petersen C."/>
            <person name="Sorensen T."/>
            <person name="Nielsen M.R."/>
            <person name="Sondergaard T.E."/>
            <person name="Sorensen J.L."/>
            <person name="Fitzpatrick D.A."/>
            <person name="Frisvad J.C."/>
            <person name="Nielsen K.L."/>
        </authorList>
    </citation>
    <scope>NUCLEOTIDE SEQUENCE</scope>
    <source>
        <strain evidence="2">IBT 26290</strain>
    </source>
</reference>
<dbReference type="RefSeq" id="XP_056541116.1">
    <property type="nucleotide sequence ID" value="XM_056688687.1"/>
</dbReference>
<dbReference type="Proteomes" id="UP001149163">
    <property type="component" value="Unassembled WGS sequence"/>
</dbReference>
<comment type="caution">
    <text evidence="2">The sequence shown here is derived from an EMBL/GenBank/DDBJ whole genome shotgun (WGS) entry which is preliminary data.</text>
</comment>
<dbReference type="GeneID" id="81427863"/>
<evidence type="ECO:0000256" key="1">
    <source>
        <dbReference type="SAM" id="Phobius"/>
    </source>
</evidence>
<reference evidence="2" key="1">
    <citation type="submission" date="2022-11" db="EMBL/GenBank/DDBJ databases">
        <authorList>
            <person name="Petersen C."/>
        </authorList>
    </citation>
    <scope>NUCLEOTIDE SEQUENCE</scope>
    <source>
        <strain evidence="2">IBT 26290</strain>
    </source>
</reference>
<keyword evidence="1" id="KW-0812">Transmembrane</keyword>
<evidence type="ECO:0000313" key="2">
    <source>
        <dbReference type="EMBL" id="KAJ5159558.1"/>
    </source>
</evidence>
<protein>
    <submittedName>
        <fullName evidence="2">Uncharacterized protein</fullName>
    </submittedName>
</protein>
<keyword evidence="1" id="KW-1133">Transmembrane helix</keyword>
<sequence>MTTPSSPRSAASAMDNFAKMPAGFWALMCVVVCVAGCFCVFLLKKETPSGDWFGVVADPLTALTTWLKERRAGDSRHALEPVGSNAAQPAATNSRTGYDAVVSIVPLGATPVASGPHSPPTSPAPASPANQLARHHHLAWWREDHRCDQPGMSWS</sequence>
<organism evidence="2 3">
    <name type="scientific">Penicillium canariense</name>
    <dbReference type="NCBI Taxonomy" id="189055"/>
    <lineage>
        <taxon>Eukaryota</taxon>
        <taxon>Fungi</taxon>
        <taxon>Dikarya</taxon>
        <taxon>Ascomycota</taxon>
        <taxon>Pezizomycotina</taxon>
        <taxon>Eurotiomycetes</taxon>
        <taxon>Eurotiomycetidae</taxon>
        <taxon>Eurotiales</taxon>
        <taxon>Aspergillaceae</taxon>
        <taxon>Penicillium</taxon>
    </lineage>
</organism>
<dbReference type="EMBL" id="JAPQKN010000004">
    <property type="protein sequence ID" value="KAJ5159558.1"/>
    <property type="molecule type" value="Genomic_DNA"/>
</dbReference>
<gene>
    <name evidence="2" type="ORF">N7482_006562</name>
</gene>
<keyword evidence="1" id="KW-0472">Membrane</keyword>
<evidence type="ECO:0000313" key="3">
    <source>
        <dbReference type="Proteomes" id="UP001149163"/>
    </source>
</evidence>
<feature type="transmembrane region" description="Helical" evidence="1">
    <location>
        <begin position="22"/>
        <end position="43"/>
    </location>
</feature>
<dbReference type="AlphaFoldDB" id="A0A9W9LJH7"/>
<proteinExistence type="predicted"/>